<evidence type="ECO:0000256" key="2">
    <source>
        <dbReference type="SAM" id="Phobius"/>
    </source>
</evidence>
<dbReference type="EMBL" id="CP064787">
    <property type="protein sequence ID" value="QSG06902.1"/>
    <property type="molecule type" value="Genomic_DNA"/>
</dbReference>
<dbReference type="Gene3D" id="1.10.287.110">
    <property type="entry name" value="DnaJ domain"/>
    <property type="match status" value="1"/>
</dbReference>
<dbReference type="InterPro" id="IPR036869">
    <property type="entry name" value="J_dom_sf"/>
</dbReference>
<keyword evidence="2" id="KW-0812">Transmembrane</keyword>
<dbReference type="PROSITE" id="PS50076">
    <property type="entry name" value="DNAJ_2"/>
    <property type="match status" value="1"/>
</dbReference>
<dbReference type="RefSeq" id="WP_229113380.1">
    <property type="nucleotide sequence ID" value="NZ_CP064787.1"/>
</dbReference>
<dbReference type="AlphaFoldDB" id="A0A897N1S4"/>
<evidence type="ECO:0000313" key="5">
    <source>
        <dbReference type="Proteomes" id="UP000663525"/>
    </source>
</evidence>
<accession>A0A897N1S4</accession>
<evidence type="ECO:0000256" key="1">
    <source>
        <dbReference type="SAM" id="MobiDB-lite"/>
    </source>
</evidence>
<sequence>MLDSLATLPSWLVTGLVLGAVSSVAIAGLFVAIVRLFPTRAPSQSSDTEARRRSEIRAYLEGIGERYVENHVIAGQSVEFYLPDQEVAITFDARVYFRLVGTDATPVLVEHELPGVAIGPRLPFETPESGPSPGSASHPASEAFARLGLPAGAPLADVRDAYRQKVKEVHPDQGGDEAAFRRVREAYTTARQHATD</sequence>
<dbReference type="InterPro" id="IPR001623">
    <property type="entry name" value="DnaJ_domain"/>
</dbReference>
<organism evidence="4 5">
    <name type="scientific">Halapricum desulfuricans</name>
    <dbReference type="NCBI Taxonomy" id="2841257"/>
    <lineage>
        <taxon>Archaea</taxon>
        <taxon>Methanobacteriati</taxon>
        <taxon>Methanobacteriota</taxon>
        <taxon>Stenosarchaea group</taxon>
        <taxon>Halobacteria</taxon>
        <taxon>Halobacteriales</taxon>
        <taxon>Haloarculaceae</taxon>
        <taxon>Halapricum</taxon>
    </lineage>
</organism>
<dbReference type="SUPFAM" id="SSF46565">
    <property type="entry name" value="Chaperone J-domain"/>
    <property type="match status" value="1"/>
</dbReference>
<name>A0A897N1S4_9EURY</name>
<evidence type="ECO:0000259" key="3">
    <source>
        <dbReference type="PROSITE" id="PS50076"/>
    </source>
</evidence>
<dbReference type="CDD" id="cd06257">
    <property type="entry name" value="DnaJ"/>
    <property type="match status" value="1"/>
</dbReference>
<proteinExistence type="predicted"/>
<gene>
    <name evidence="4" type="primary">cbpA2</name>
    <name evidence="4" type="ORF">HSR121_2582</name>
</gene>
<dbReference type="GeneID" id="68856130"/>
<feature type="region of interest" description="Disordered" evidence="1">
    <location>
        <begin position="120"/>
        <end position="140"/>
    </location>
</feature>
<feature type="domain" description="J" evidence="3">
    <location>
        <begin position="142"/>
        <end position="195"/>
    </location>
</feature>
<dbReference type="SMART" id="SM00271">
    <property type="entry name" value="DnaJ"/>
    <property type="match status" value="1"/>
</dbReference>
<feature type="transmembrane region" description="Helical" evidence="2">
    <location>
        <begin position="12"/>
        <end position="37"/>
    </location>
</feature>
<protein>
    <submittedName>
        <fullName evidence="4">DnaJ-class molecular chaperone</fullName>
    </submittedName>
</protein>
<keyword evidence="2" id="KW-1133">Transmembrane helix</keyword>
<feature type="compositionally biased region" description="Low complexity" evidence="1">
    <location>
        <begin position="123"/>
        <end position="140"/>
    </location>
</feature>
<dbReference type="Pfam" id="PF00226">
    <property type="entry name" value="DnaJ"/>
    <property type="match status" value="1"/>
</dbReference>
<dbReference type="Proteomes" id="UP000663525">
    <property type="component" value="Chromosome"/>
</dbReference>
<evidence type="ECO:0000313" key="4">
    <source>
        <dbReference type="EMBL" id="QSG06902.1"/>
    </source>
</evidence>
<reference evidence="4" key="1">
    <citation type="submission" date="2020-11" db="EMBL/GenBank/DDBJ databases">
        <title>Carbohydrate-dependent, anaerobic sulfur respiration: A novel catabolism in halophilic archaea.</title>
        <authorList>
            <person name="Sorokin D.Y."/>
            <person name="Messina E."/>
            <person name="Smedile F."/>
            <person name="La Cono V."/>
            <person name="Hallsworth J.E."/>
            <person name="Yakimov M.M."/>
        </authorList>
    </citation>
    <scope>NUCLEOTIDE SEQUENCE</scope>
    <source>
        <strain evidence="4">HSR12-1</strain>
    </source>
</reference>
<keyword evidence="2" id="KW-0472">Membrane</keyword>